<organism evidence="2 3">
    <name type="scientific">Hypholoma sublateritium (strain FD-334 SS-4)</name>
    <dbReference type="NCBI Taxonomy" id="945553"/>
    <lineage>
        <taxon>Eukaryota</taxon>
        <taxon>Fungi</taxon>
        <taxon>Dikarya</taxon>
        <taxon>Basidiomycota</taxon>
        <taxon>Agaricomycotina</taxon>
        <taxon>Agaricomycetes</taxon>
        <taxon>Agaricomycetidae</taxon>
        <taxon>Agaricales</taxon>
        <taxon>Agaricineae</taxon>
        <taxon>Strophariaceae</taxon>
        <taxon>Hypholoma</taxon>
    </lineage>
</organism>
<accession>A0A0D2N972</accession>
<reference evidence="3" key="1">
    <citation type="submission" date="2014-04" db="EMBL/GenBank/DDBJ databases">
        <title>Evolutionary Origins and Diversification of the Mycorrhizal Mutualists.</title>
        <authorList>
            <consortium name="DOE Joint Genome Institute"/>
            <consortium name="Mycorrhizal Genomics Consortium"/>
            <person name="Kohler A."/>
            <person name="Kuo A."/>
            <person name="Nagy L.G."/>
            <person name="Floudas D."/>
            <person name="Copeland A."/>
            <person name="Barry K.W."/>
            <person name="Cichocki N."/>
            <person name="Veneault-Fourrey C."/>
            <person name="LaButti K."/>
            <person name="Lindquist E.A."/>
            <person name="Lipzen A."/>
            <person name="Lundell T."/>
            <person name="Morin E."/>
            <person name="Murat C."/>
            <person name="Riley R."/>
            <person name="Ohm R."/>
            <person name="Sun H."/>
            <person name="Tunlid A."/>
            <person name="Henrissat B."/>
            <person name="Grigoriev I.V."/>
            <person name="Hibbett D.S."/>
            <person name="Martin F."/>
        </authorList>
    </citation>
    <scope>NUCLEOTIDE SEQUENCE [LARGE SCALE GENOMIC DNA]</scope>
    <source>
        <strain evidence="3">FD-334 SS-4</strain>
    </source>
</reference>
<feature type="region of interest" description="Disordered" evidence="1">
    <location>
        <begin position="94"/>
        <end position="117"/>
    </location>
</feature>
<proteinExistence type="predicted"/>
<evidence type="ECO:0000256" key="1">
    <source>
        <dbReference type="SAM" id="MobiDB-lite"/>
    </source>
</evidence>
<sequence length="219" mass="24871">MPKVKNKPSRVEVVLVKRTVANNEQSSSQARPEHVVRASVGDLNAAETDSENEIDLNVFIAADTEKFIDAENSSQPVMPTRQFIGDNDYKFKPDSLFSNDSDNKSDVQSESDVSDKRLQEARQTYNKLAKSHRRKLQQYNHSKRLIASLRRENRRLLRETKVHVARLHDANAEISAQAIELKHKKVNNDILNASLEDTQAKLGRLQDGVAQFVAQFSEF</sequence>
<protein>
    <submittedName>
        <fullName evidence="2">Uncharacterized protein</fullName>
    </submittedName>
</protein>
<keyword evidence="3" id="KW-1185">Reference proteome</keyword>
<feature type="compositionally biased region" description="Basic and acidic residues" evidence="1">
    <location>
        <begin position="101"/>
        <end position="117"/>
    </location>
</feature>
<dbReference type="AlphaFoldDB" id="A0A0D2N972"/>
<dbReference type="Proteomes" id="UP000054270">
    <property type="component" value="Unassembled WGS sequence"/>
</dbReference>
<evidence type="ECO:0000313" key="3">
    <source>
        <dbReference type="Proteomes" id="UP000054270"/>
    </source>
</evidence>
<dbReference type="EMBL" id="KN817770">
    <property type="protein sequence ID" value="KJA13201.1"/>
    <property type="molecule type" value="Genomic_DNA"/>
</dbReference>
<name>A0A0D2N972_HYPSF</name>
<gene>
    <name evidence="2" type="ORF">HYPSUDRAFT_209737</name>
</gene>
<evidence type="ECO:0000313" key="2">
    <source>
        <dbReference type="EMBL" id="KJA13201.1"/>
    </source>
</evidence>